<dbReference type="Proteomes" id="UP001595923">
    <property type="component" value="Unassembled WGS sequence"/>
</dbReference>
<evidence type="ECO:0000313" key="4">
    <source>
        <dbReference type="Proteomes" id="UP001595923"/>
    </source>
</evidence>
<accession>A0ABV9E4V6</accession>
<feature type="transmembrane region" description="Helical" evidence="1">
    <location>
        <begin position="29"/>
        <end position="49"/>
    </location>
</feature>
<sequence>MKALLWIVLVIAVAANVSANFTAGGVAQLAVSGATGLVVLASAGGLVLLRERRSCA</sequence>
<gene>
    <name evidence="3" type="ORF">ACFO4E_27710</name>
</gene>
<feature type="chain" id="PRO_5045062618" evidence="2">
    <location>
        <begin position="20"/>
        <end position="56"/>
    </location>
</feature>
<proteinExistence type="predicted"/>
<protein>
    <submittedName>
        <fullName evidence="3">Uncharacterized protein</fullName>
    </submittedName>
</protein>
<dbReference type="EMBL" id="JBHSFQ010000043">
    <property type="protein sequence ID" value="MFC4565662.1"/>
    <property type="molecule type" value="Genomic_DNA"/>
</dbReference>
<name>A0ABV9E4V6_9ACTN</name>
<comment type="caution">
    <text evidence="3">The sequence shown here is derived from an EMBL/GenBank/DDBJ whole genome shotgun (WGS) entry which is preliminary data.</text>
</comment>
<dbReference type="RefSeq" id="WP_378579854.1">
    <property type="nucleotide sequence ID" value="NZ_JBHSFQ010000043.1"/>
</dbReference>
<keyword evidence="1" id="KW-1133">Transmembrane helix</keyword>
<keyword evidence="1" id="KW-0472">Membrane</keyword>
<feature type="signal peptide" evidence="2">
    <location>
        <begin position="1"/>
        <end position="19"/>
    </location>
</feature>
<keyword evidence="1" id="KW-0812">Transmembrane</keyword>
<evidence type="ECO:0000256" key="1">
    <source>
        <dbReference type="SAM" id="Phobius"/>
    </source>
</evidence>
<reference evidence="4" key="1">
    <citation type="journal article" date="2019" name="Int. J. Syst. Evol. Microbiol.">
        <title>The Global Catalogue of Microorganisms (GCM) 10K type strain sequencing project: providing services to taxonomists for standard genome sequencing and annotation.</title>
        <authorList>
            <consortium name="The Broad Institute Genomics Platform"/>
            <consortium name="The Broad Institute Genome Sequencing Center for Infectious Disease"/>
            <person name="Wu L."/>
            <person name="Ma J."/>
        </authorList>
    </citation>
    <scope>NUCLEOTIDE SEQUENCE [LARGE SCALE GENOMIC DNA]</scope>
    <source>
        <strain evidence="4">XZYJ18</strain>
    </source>
</reference>
<keyword evidence="2" id="KW-0732">Signal</keyword>
<evidence type="ECO:0000313" key="3">
    <source>
        <dbReference type="EMBL" id="MFC4565662.1"/>
    </source>
</evidence>
<keyword evidence="4" id="KW-1185">Reference proteome</keyword>
<organism evidence="3 4">
    <name type="scientific">Nocardiopsis mangrovi</name>
    <dbReference type="NCBI Taxonomy" id="1179818"/>
    <lineage>
        <taxon>Bacteria</taxon>
        <taxon>Bacillati</taxon>
        <taxon>Actinomycetota</taxon>
        <taxon>Actinomycetes</taxon>
        <taxon>Streptosporangiales</taxon>
        <taxon>Nocardiopsidaceae</taxon>
        <taxon>Nocardiopsis</taxon>
    </lineage>
</organism>
<evidence type="ECO:0000256" key="2">
    <source>
        <dbReference type="SAM" id="SignalP"/>
    </source>
</evidence>